<keyword evidence="3" id="KW-1185">Reference proteome</keyword>
<feature type="signal peptide" evidence="1">
    <location>
        <begin position="1"/>
        <end position="20"/>
    </location>
</feature>
<dbReference type="Proteomes" id="UP000006671">
    <property type="component" value="Unassembled WGS sequence"/>
</dbReference>
<dbReference type="OMA" id="NIALNEH"/>
<reference evidence="2 3" key="1">
    <citation type="journal article" date="2010" name="Cell">
        <title>The genome of Naegleria gruberi illuminates early eukaryotic versatility.</title>
        <authorList>
            <person name="Fritz-Laylin L.K."/>
            <person name="Prochnik S.E."/>
            <person name="Ginger M.L."/>
            <person name="Dacks J.B."/>
            <person name="Carpenter M.L."/>
            <person name="Field M.C."/>
            <person name="Kuo A."/>
            <person name="Paredez A."/>
            <person name="Chapman J."/>
            <person name="Pham J."/>
            <person name="Shu S."/>
            <person name="Neupane R."/>
            <person name="Cipriano M."/>
            <person name="Mancuso J."/>
            <person name="Tu H."/>
            <person name="Salamov A."/>
            <person name="Lindquist E."/>
            <person name="Shapiro H."/>
            <person name="Lucas S."/>
            <person name="Grigoriev I.V."/>
            <person name="Cande W.Z."/>
            <person name="Fulton C."/>
            <person name="Rokhsar D.S."/>
            <person name="Dawson S.C."/>
        </authorList>
    </citation>
    <scope>NUCLEOTIDE SEQUENCE [LARGE SCALE GENOMIC DNA]</scope>
    <source>
        <strain evidence="2 3">NEG-M</strain>
    </source>
</reference>
<dbReference type="InParanoid" id="D2V4N7"/>
<evidence type="ECO:0000313" key="3">
    <source>
        <dbReference type="Proteomes" id="UP000006671"/>
    </source>
</evidence>
<dbReference type="VEuPathDB" id="AmoebaDB:NAEGRDRAFT_63855"/>
<sequence length="178" mass="20359">MSKLKSASFLLSCSLPLVSYYFLYQHPQRMDVLTENFLDQLKQQGPNAKRFPSTFPVVFKQNSVERENKGSQGQATVSFDFDNKFPISNAVNIALNEHGQRVAGNGSNSHQSASFKAKMVHYIWMYDEATLNNKPLPSDMFKPFDDTFYSSRMYQIHRGLCILPIIHLIASVAMRRKL</sequence>
<feature type="chain" id="PRO_5003038449" evidence="1">
    <location>
        <begin position="21"/>
        <end position="178"/>
    </location>
</feature>
<gene>
    <name evidence="2" type="ORF">NAEGRDRAFT_63855</name>
</gene>
<dbReference type="GeneID" id="8848777"/>
<dbReference type="AlphaFoldDB" id="D2V4N7"/>
<proteinExistence type="predicted"/>
<protein>
    <submittedName>
        <fullName evidence="2">Predicted protein</fullName>
    </submittedName>
</protein>
<evidence type="ECO:0000313" key="2">
    <source>
        <dbReference type="EMBL" id="EFC48136.1"/>
    </source>
</evidence>
<name>D2V4N7_NAEGR</name>
<organism evidence="3">
    <name type="scientific">Naegleria gruberi</name>
    <name type="common">Amoeba</name>
    <dbReference type="NCBI Taxonomy" id="5762"/>
    <lineage>
        <taxon>Eukaryota</taxon>
        <taxon>Discoba</taxon>
        <taxon>Heterolobosea</taxon>
        <taxon>Tetramitia</taxon>
        <taxon>Eutetramitia</taxon>
        <taxon>Vahlkampfiidae</taxon>
        <taxon>Naegleria</taxon>
    </lineage>
</organism>
<keyword evidence="1" id="KW-0732">Signal</keyword>
<accession>D2V4N7</accession>
<evidence type="ECO:0000256" key="1">
    <source>
        <dbReference type="SAM" id="SignalP"/>
    </source>
</evidence>
<dbReference type="RefSeq" id="XP_002680880.1">
    <property type="nucleotide sequence ID" value="XM_002680834.1"/>
</dbReference>
<dbReference type="KEGG" id="ngr:NAEGRDRAFT_63855"/>
<dbReference type="EMBL" id="GG738852">
    <property type="protein sequence ID" value="EFC48136.1"/>
    <property type="molecule type" value="Genomic_DNA"/>
</dbReference>